<proteinExistence type="predicted"/>
<evidence type="ECO:0000313" key="2">
    <source>
        <dbReference type="Proteomes" id="UP000198793"/>
    </source>
</evidence>
<gene>
    <name evidence="1" type="ORF">SAMN05192530_11279</name>
</gene>
<name>A0A1H0M5S5_9HYPH</name>
<accession>A0A1H0M5S5</accession>
<organism evidence="1 2">
    <name type="scientific">Aureimonas jatrophae</name>
    <dbReference type="NCBI Taxonomy" id="1166073"/>
    <lineage>
        <taxon>Bacteria</taxon>
        <taxon>Pseudomonadati</taxon>
        <taxon>Pseudomonadota</taxon>
        <taxon>Alphaproteobacteria</taxon>
        <taxon>Hyphomicrobiales</taxon>
        <taxon>Aurantimonadaceae</taxon>
        <taxon>Aureimonas</taxon>
    </lineage>
</organism>
<dbReference type="AlphaFoldDB" id="A0A1H0M5S5"/>
<evidence type="ECO:0000313" key="1">
    <source>
        <dbReference type="EMBL" id="SDO75744.1"/>
    </source>
</evidence>
<keyword evidence="2" id="KW-1185">Reference proteome</keyword>
<reference evidence="1 2" key="1">
    <citation type="submission" date="2016-10" db="EMBL/GenBank/DDBJ databases">
        <authorList>
            <person name="de Groot N.N."/>
        </authorList>
    </citation>
    <scope>NUCLEOTIDE SEQUENCE [LARGE SCALE GENOMIC DNA]</scope>
    <source>
        <strain evidence="2">L7-484,KACC 16230,DSM 25025</strain>
    </source>
</reference>
<dbReference type="Proteomes" id="UP000198793">
    <property type="component" value="Unassembled WGS sequence"/>
</dbReference>
<sequence>MTGGVNRSLRLRVAQRRLEEVADSLDIEAINIALVMRQNGFNDESIAKVCGFVPDVDVSDETLAAWRARLAEAVSVRDAVLAEIEDDDASPP</sequence>
<protein>
    <submittedName>
        <fullName evidence="1">Uncharacterized protein</fullName>
    </submittedName>
</protein>
<dbReference type="EMBL" id="FNIT01000012">
    <property type="protein sequence ID" value="SDO75744.1"/>
    <property type="molecule type" value="Genomic_DNA"/>
</dbReference>
<dbReference type="RefSeq" id="WP_090676583.1">
    <property type="nucleotide sequence ID" value="NZ_FNIT01000012.1"/>
</dbReference>